<evidence type="ECO:0000256" key="3">
    <source>
        <dbReference type="ARBA" id="ARBA00023315"/>
    </source>
</evidence>
<comment type="caution">
    <text evidence="5">The sequence shown here is derived from an EMBL/GenBank/DDBJ whole genome shotgun (WGS) entry which is preliminary data.</text>
</comment>
<dbReference type="OrthoDB" id="7305308at2759"/>
<dbReference type="FunFam" id="3.40.630.30:FF:000064">
    <property type="entry name" value="GNAT family acetyltransferase"/>
    <property type="match status" value="1"/>
</dbReference>
<dbReference type="GO" id="GO:0008080">
    <property type="term" value="F:N-acetyltransferase activity"/>
    <property type="evidence" value="ECO:0007669"/>
    <property type="project" value="UniProtKB-ARBA"/>
</dbReference>
<keyword evidence="2" id="KW-0808">Transferase</keyword>
<protein>
    <submittedName>
        <fullName evidence="5">Diamine acetyltransferase 2</fullName>
    </submittedName>
</protein>
<accession>A0A9N8E713</accession>
<evidence type="ECO:0000256" key="2">
    <source>
        <dbReference type="ARBA" id="ARBA00022679"/>
    </source>
</evidence>
<evidence type="ECO:0000259" key="4">
    <source>
        <dbReference type="PROSITE" id="PS51186"/>
    </source>
</evidence>
<dbReference type="SUPFAM" id="SSF55729">
    <property type="entry name" value="Acyl-CoA N-acyltransferases (Nat)"/>
    <property type="match status" value="2"/>
</dbReference>
<dbReference type="PANTHER" id="PTHR10545:SF29">
    <property type="entry name" value="GH14572P-RELATED"/>
    <property type="match status" value="1"/>
</dbReference>
<dbReference type="Pfam" id="PF00583">
    <property type="entry name" value="Acetyltransf_1"/>
    <property type="match status" value="1"/>
</dbReference>
<evidence type="ECO:0000313" key="5">
    <source>
        <dbReference type="EMBL" id="CAB9515902.1"/>
    </source>
</evidence>
<gene>
    <name evidence="5" type="ORF">SEMRO_746_G196440.1</name>
</gene>
<comment type="similarity">
    <text evidence="1">Belongs to the acetyltransferase family.</text>
</comment>
<dbReference type="EMBL" id="CAICTM010000745">
    <property type="protein sequence ID" value="CAB9515902.1"/>
    <property type="molecule type" value="Genomic_DNA"/>
</dbReference>
<feature type="domain" description="N-acetyltransferase" evidence="4">
    <location>
        <begin position="210"/>
        <end position="374"/>
    </location>
</feature>
<sequence length="374" mass="42355">MSNVEAAIKNACEATLGKPPKGIVLRPAETNDIPSMLDLLSSSDKAIQPRHGDSSSDKPKMNVIPEACRLEGVPNFYGLVVIKDATVVGFATFYMAYSTWDATVLYLDKLFLLKDSSDRQALEWSLQFTLADIALRLGCARYTWQHFAPCPKYPSDTQPEVLDGWLTLYWNYDTTTYNKLNHAASWTAESDRNAINQCLREKQQSNSSDLHIRLSTVDDLDHIERLVQGLAEFEKEPESVHVTKEHYRRDGFGQQSPLFHCLLLEDHSSSPPYVCGMAFTYFGHSFGQGRFLYLEDLYMEEPYRGKGGGTMVMQTLQDIAQSTDCVRAVWQALDWNTPALTFYNKIGAAVQEGLITSRFAGESLQKFYKERKDY</sequence>
<dbReference type="InterPro" id="IPR051016">
    <property type="entry name" value="Diverse_Substrate_AcTransf"/>
</dbReference>
<evidence type="ECO:0000313" key="6">
    <source>
        <dbReference type="Proteomes" id="UP001153069"/>
    </source>
</evidence>
<dbReference type="InterPro" id="IPR000182">
    <property type="entry name" value="GNAT_dom"/>
</dbReference>
<organism evidence="5 6">
    <name type="scientific">Seminavis robusta</name>
    <dbReference type="NCBI Taxonomy" id="568900"/>
    <lineage>
        <taxon>Eukaryota</taxon>
        <taxon>Sar</taxon>
        <taxon>Stramenopiles</taxon>
        <taxon>Ochrophyta</taxon>
        <taxon>Bacillariophyta</taxon>
        <taxon>Bacillariophyceae</taxon>
        <taxon>Bacillariophycidae</taxon>
        <taxon>Naviculales</taxon>
        <taxon>Naviculaceae</taxon>
        <taxon>Seminavis</taxon>
    </lineage>
</organism>
<reference evidence="5" key="1">
    <citation type="submission" date="2020-06" db="EMBL/GenBank/DDBJ databases">
        <authorList>
            <consortium name="Plant Systems Biology data submission"/>
        </authorList>
    </citation>
    <scope>NUCLEOTIDE SEQUENCE</scope>
    <source>
        <strain evidence="5">D6</strain>
    </source>
</reference>
<dbReference type="Proteomes" id="UP001153069">
    <property type="component" value="Unassembled WGS sequence"/>
</dbReference>
<keyword evidence="6" id="KW-1185">Reference proteome</keyword>
<dbReference type="Gene3D" id="3.40.630.30">
    <property type="match status" value="2"/>
</dbReference>
<dbReference type="AlphaFoldDB" id="A0A9N8E713"/>
<name>A0A9N8E713_9STRA</name>
<evidence type="ECO:0000256" key="1">
    <source>
        <dbReference type="ARBA" id="ARBA00008694"/>
    </source>
</evidence>
<keyword evidence="3" id="KW-0012">Acyltransferase</keyword>
<dbReference type="PROSITE" id="PS51186">
    <property type="entry name" value="GNAT"/>
    <property type="match status" value="1"/>
</dbReference>
<dbReference type="PANTHER" id="PTHR10545">
    <property type="entry name" value="DIAMINE N-ACETYLTRANSFERASE"/>
    <property type="match status" value="1"/>
</dbReference>
<dbReference type="InterPro" id="IPR016181">
    <property type="entry name" value="Acyl_CoA_acyltransferase"/>
</dbReference>
<proteinExistence type="inferred from homology"/>